<dbReference type="InterPro" id="IPR017871">
    <property type="entry name" value="ABC_transporter-like_CS"/>
</dbReference>
<dbReference type="PROSITE" id="PS00211">
    <property type="entry name" value="ABC_TRANSPORTER_1"/>
    <property type="match status" value="1"/>
</dbReference>
<comment type="similarity">
    <text evidence="1">Belongs to the ABC transporter superfamily.</text>
</comment>
<evidence type="ECO:0000256" key="1">
    <source>
        <dbReference type="ARBA" id="ARBA00005417"/>
    </source>
</evidence>
<dbReference type="InterPro" id="IPR013563">
    <property type="entry name" value="Oligopep_ABC_C"/>
</dbReference>
<protein>
    <submittedName>
        <fullName evidence="6">ATP-binding cassette domain-containing protein</fullName>
    </submittedName>
</protein>
<dbReference type="Pfam" id="PF00005">
    <property type="entry name" value="ABC_tran"/>
    <property type="match status" value="1"/>
</dbReference>
<dbReference type="SMART" id="SM00382">
    <property type="entry name" value="AAA"/>
    <property type="match status" value="1"/>
</dbReference>
<feature type="domain" description="ABC transporter" evidence="5">
    <location>
        <begin position="21"/>
        <end position="261"/>
    </location>
</feature>
<keyword evidence="4 6" id="KW-0067">ATP-binding</keyword>
<dbReference type="RefSeq" id="WP_068104081.1">
    <property type="nucleotide sequence ID" value="NZ_JAAFYU010000030.1"/>
</dbReference>
<evidence type="ECO:0000313" key="7">
    <source>
        <dbReference type="Proteomes" id="UP001520140"/>
    </source>
</evidence>
<evidence type="ECO:0000313" key="6">
    <source>
        <dbReference type="EMBL" id="MBY6321566.1"/>
    </source>
</evidence>
<evidence type="ECO:0000256" key="3">
    <source>
        <dbReference type="ARBA" id="ARBA00022741"/>
    </source>
</evidence>
<keyword evidence="2" id="KW-0813">Transport</keyword>
<reference evidence="6 7" key="1">
    <citation type="submission" date="2020-06" db="EMBL/GenBank/DDBJ databases">
        <title>Taxonomy, biology and ecology of Rhodococcus bacteria occurring in California pistachio and other woody hosts as revealed by genome sequence analyses.</title>
        <authorList>
            <person name="Gai Y."/>
            <person name="Riely B."/>
        </authorList>
    </citation>
    <scope>NUCLEOTIDE SEQUENCE [LARGE SCALE GENOMIC DNA]</scope>
    <source>
        <strain evidence="6 7">BP-284</strain>
    </source>
</reference>
<name>A0ABS7NU69_9NOCA</name>
<dbReference type="NCBIfam" id="TIGR01727">
    <property type="entry name" value="oligo_HPY"/>
    <property type="match status" value="1"/>
</dbReference>
<dbReference type="PANTHER" id="PTHR43776:SF7">
    <property type="entry name" value="D,D-DIPEPTIDE TRANSPORT ATP-BINDING PROTEIN DDPF-RELATED"/>
    <property type="match status" value="1"/>
</dbReference>
<keyword evidence="7" id="KW-1185">Reference proteome</keyword>
<sequence>MTITADSSVLLEVRDLEKSFVRSRDLLGRPREQVRAVREVDLTLRAGETLGIVGESGSGKSTLGRCILGLDTPEKGEVVFQGENLMTLSRRALRRRRRDLQMIFQDPYASLDPTKTVGHAIAEPMRIFERTPRHEAEARVATLLTKVGLRTEFAHRYPGEMSGGQRQRVAIARALALDPKVIVADEAVSALDVSTQSEVINLLVHLSAEFDLTCLFISHNLSVVRHVSDRIAVMYLGRIVEIGSAEEVYERPTHPYTRALLSAIPVPDPAIQRARPKTILEGDVPDPAHPPAGCAFSSRCPLAQPVCRTEQPALLPRANGTLSACHFAL</sequence>
<comment type="caution">
    <text evidence="6">The sequence shown here is derived from an EMBL/GenBank/DDBJ whole genome shotgun (WGS) entry which is preliminary data.</text>
</comment>
<dbReference type="GO" id="GO:0005524">
    <property type="term" value="F:ATP binding"/>
    <property type="evidence" value="ECO:0007669"/>
    <property type="project" value="UniProtKB-KW"/>
</dbReference>
<dbReference type="PANTHER" id="PTHR43776">
    <property type="entry name" value="TRANSPORT ATP-BINDING PROTEIN"/>
    <property type="match status" value="1"/>
</dbReference>
<proteinExistence type="inferred from homology"/>
<evidence type="ECO:0000256" key="2">
    <source>
        <dbReference type="ARBA" id="ARBA00022448"/>
    </source>
</evidence>
<dbReference type="EMBL" id="JABUKG010000011">
    <property type="protein sequence ID" value="MBY6321566.1"/>
    <property type="molecule type" value="Genomic_DNA"/>
</dbReference>
<organism evidence="6 7">
    <name type="scientific">Rhodococcoides kroppenstedtii</name>
    <dbReference type="NCBI Taxonomy" id="293050"/>
    <lineage>
        <taxon>Bacteria</taxon>
        <taxon>Bacillati</taxon>
        <taxon>Actinomycetota</taxon>
        <taxon>Actinomycetes</taxon>
        <taxon>Mycobacteriales</taxon>
        <taxon>Nocardiaceae</taxon>
        <taxon>Rhodococcoides</taxon>
    </lineage>
</organism>
<dbReference type="Pfam" id="PF08352">
    <property type="entry name" value="oligo_HPY"/>
    <property type="match status" value="1"/>
</dbReference>
<dbReference type="CDD" id="cd03257">
    <property type="entry name" value="ABC_NikE_OppD_transporters"/>
    <property type="match status" value="1"/>
</dbReference>
<evidence type="ECO:0000256" key="4">
    <source>
        <dbReference type="ARBA" id="ARBA00022840"/>
    </source>
</evidence>
<dbReference type="PROSITE" id="PS50893">
    <property type="entry name" value="ABC_TRANSPORTER_2"/>
    <property type="match status" value="1"/>
</dbReference>
<dbReference type="InterPro" id="IPR003593">
    <property type="entry name" value="AAA+_ATPase"/>
</dbReference>
<dbReference type="Proteomes" id="UP001520140">
    <property type="component" value="Unassembled WGS sequence"/>
</dbReference>
<dbReference type="InterPro" id="IPR003439">
    <property type="entry name" value="ABC_transporter-like_ATP-bd"/>
</dbReference>
<dbReference type="InterPro" id="IPR050319">
    <property type="entry name" value="ABC_transp_ATP-bind"/>
</dbReference>
<dbReference type="InterPro" id="IPR027417">
    <property type="entry name" value="P-loop_NTPase"/>
</dbReference>
<keyword evidence="3" id="KW-0547">Nucleotide-binding</keyword>
<gene>
    <name evidence="6" type="ORF">HQ605_12085</name>
</gene>
<dbReference type="SUPFAM" id="SSF52540">
    <property type="entry name" value="P-loop containing nucleoside triphosphate hydrolases"/>
    <property type="match status" value="1"/>
</dbReference>
<evidence type="ECO:0000259" key="5">
    <source>
        <dbReference type="PROSITE" id="PS50893"/>
    </source>
</evidence>
<dbReference type="Gene3D" id="3.40.50.300">
    <property type="entry name" value="P-loop containing nucleotide triphosphate hydrolases"/>
    <property type="match status" value="1"/>
</dbReference>
<accession>A0ABS7NU69</accession>